<feature type="domain" description="Nudix hydrolase" evidence="3">
    <location>
        <begin position="1"/>
        <end position="118"/>
    </location>
</feature>
<evidence type="ECO:0000313" key="5">
    <source>
        <dbReference type="Proteomes" id="UP000198866"/>
    </source>
</evidence>
<keyword evidence="2" id="KW-0378">Hydrolase</keyword>
<dbReference type="STRING" id="667676.SAMN05192539_103547"/>
<dbReference type="InterPro" id="IPR015797">
    <property type="entry name" value="NUDIX_hydrolase-like_dom_sf"/>
</dbReference>
<dbReference type="Proteomes" id="UP000198866">
    <property type="component" value="Unassembled WGS sequence"/>
</dbReference>
<sequence>MKHRATVLCIRQDCLLLVAKRGGRWAIPGGRRKRDEVLSRAAARELCEETQLTAYRVDYLFQFWGAHTRHFVFAAQLSPGAEARPDNEIARCRWVKLRDVSRLPASIPTKAIVQYLLRSRSSLHRLQWIAEEYENDPLTEEPLEAHDASHDVSAPTV</sequence>
<accession>A0A1H7DUX5</accession>
<dbReference type="GO" id="GO:0016787">
    <property type="term" value="F:hydrolase activity"/>
    <property type="evidence" value="ECO:0007669"/>
    <property type="project" value="UniProtKB-KW"/>
</dbReference>
<organism evidence="4 5">
    <name type="scientific">Paraburkholderia diazotrophica</name>
    <dbReference type="NCBI Taxonomy" id="667676"/>
    <lineage>
        <taxon>Bacteria</taxon>
        <taxon>Pseudomonadati</taxon>
        <taxon>Pseudomonadota</taxon>
        <taxon>Betaproteobacteria</taxon>
        <taxon>Burkholderiales</taxon>
        <taxon>Burkholderiaceae</taxon>
        <taxon>Paraburkholderia</taxon>
    </lineage>
</organism>
<evidence type="ECO:0000259" key="3">
    <source>
        <dbReference type="PROSITE" id="PS51462"/>
    </source>
</evidence>
<dbReference type="InterPro" id="IPR000086">
    <property type="entry name" value="NUDIX_hydrolase_dom"/>
</dbReference>
<evidence type="ECO:0000313" key="4">
    <source>
        <dbReference type="EMBL" id="SEK05556.1"/>
    </source>
</evidence>
<gene>
    <name evidence="4" type="ORF">SAMN05192539_103547</name>
</gene>
<dbReference type="CDD" id="cd04667">
    <property type="entry name" value="NUDIX_Hydrolase"/>
    <property type="match status" value="1"/>
</dbReference>
<protein>
    <submittedName>
        <fullName evidence="4">8-oxo-dGTP diphosphatase</fullName>
    </submittedName>
</protein>
<dbReference type="PROSITE" id="PS51462">
    <property type="entry name" value="NUDIX"/>
    <property type="match status" value="1"/>
</dbReference>
<dbReference type="PANTHER" id="PTHR43046">
    <property type="entry name" value="GDP-MANNOSE MANNOSYL HYDROLASE"/>
    <property type="match status" value="1"/>
</dbReference>
<comment type="cofactor">
    <cofactor evidence="1">
        <name>Mg(2+)</name>
        <dbReference type="ChEBI" id="CHEBI:18420"/>
    </cofactor>
</comment>
<dbReference type="PANTHER" id="PTHR43046:SF16">
    <property type="entry name" value="ADP-RIBOSE PYROPHOSPHATASE YJHB-RELATED"/>
    <property type="match status" value="1"/>
</dbReference>
<evidence type="ECO:0000256" key="1">
    <source>
        <dbReference type="ARBA" id="ARBA00001946"/>
    </source>
</evidence>
<dbReference type="OrthoDB" id="9791228at2"/>
<dbReference type="Pfam" id="PF00293">
    <property type="entry name" value="NUDIX"/>
    <property type="match status" value="1"/>
</dbReference>
<evidence type="ECO:0000256" key="2">
    <source>
        <dbReference type="ARBA" id="ARBA00022801"/>
    </source>
</evidence>
<dbReference type="EMBL" id="FNYE01000035">
    <property type="protein sequence ID" value="SEK05556.1"/>
    <property type="molecule type" value="Genomic_DNA"/>
</dbReference>
<name>A0A1H7DUX5_9BURK</name>
<dbReference type="Gene3D" id="3.90.79.10">
    <property type="entry name" value="Nucleoside Triphosphate Pyrophosphohydrolase"/>
    <property type="match status" value="1"/>
</dbReference>
<keyword evidence="5" id="KW-1185">Reference proteome</keyword>
<dbReference type="SUPFAM" id="SSF55811">
    <property type="entry name" value="Nudix"/>
    <property type="match status" value="1"/>
</dbReference>
<reference evidence="5" key="1">
    <citation type="submission" date="2016-10" db="EMBL/GenBank/DDBJ databases">
        <authorList>
            <person name="Varghese N."/>
            <person name="Submissions S."/>
        </authorList>
    </citation>
    <scope>NUCLEOTIDE SEQUENCE [LARGE SCALE GENOMIC DNA]</scope>
    <source>
        <strain evidence="5">LMG 26031</strain>
    </source>
</reference>
<dbReference type="AlphaFoldDB" id="A0A1H7DUX5"/>
<proteinExistence type="predicted"/>
<dbReference type="RefSeq" id="WP_090872204.1">
    <property type="nucleotide sequence ID" value="NZ_FNYE01000035.1"/>
</dbReference>